<keyword evidence="1" id="KW-0812">Transmembrane</keyword>
<proteinExistence type="predicted"/>
<name>A0A1I0S5V3_9BACT</name>
<keyword evidence="1" id="KW-1133">Transmembrane helix</keyword>
<reference evidence="3" key="1">
    <citation type="submission" date="2016-10" db="EMBL/GenBank/DDBJ databases">
        <authorList>
            <person name="Varghese N."/>
            <person name="Submissions S."/>
        </authorList>
    </citation>
    <scope>NUCLEOTIDE SEQUENCE [LARGE SCALE GENOMIC DNA]</scope>
    <source>
        <strain evidence="3">DSM 3695</strain>
    </source>
</reference>
<evidence type="ECO:0000313" key="2">
    <source>
        <dbReference type="EMBL" id="SEW50305.1"/>
    </source>
</evidence>
<evidence type="ECO:0000256" key="1">
    <source>
        <dbReference type="SAM" id="Phobius"/>
    </source>
</evidence>
<keyword evidence="3" id="KW-1185">Reference proteome</keyword>
<protein>
    <submittedName>
        <fullName evidence="2">Uncharacterized protein</fullName>
    </submittedName>
</protein>
<organism evidence="2 3">
    <name type="scientific">Chitinophaga arvensicola</name>
    <dbReference type="NCBI Taxonomy" id="29529"/>
    <lineage>
        <taxon>Bacteria</taxon>
        <taxon>Pseudomonadati</taxon>
        <taxon>Bacteroidota</taxon>
        <taxon>Chitinophagia</taxon>
        <taxon>Chitinophagales</taxon>
        <taxon>Chitinophagaceae</taxon>
        <taxon>Chitinophaga</taxon>
    </lineage>
</organism>
<keyword evidence="1" id="KW-0472">Membrane</keyword>
<accession>A0A1I0S5V3</accession>
<feature type="transmembrane region" description="Helical" evidence="1">
    <location>
        <begin position="12"/>
        <end position="33"/>
    </location>
</feature>
<gene>
    <name evidence="2" type="ORF">SAMN04488122_3749</name>
</gene>
<sequence>MENNRFSDDNVLEIIVTVFVAFVMIFMFVKIMFF</sequence>
<dbReference type="Proteomes" id="UP000199310">
    <property type="component" value="Unassembled WGS sequence"/>
</dbReference>
<evidence type="ECO:0000313" key="3">
    <source>
        <dbReference type="Proteomes" id="UP000199310"/>
    </source>
</evidence>
<dbReference type="EMBL" id="FOJG01000002">
    <property type="protein sequence ID" value="SEW50305.1"/>
    <property type="molecule type" value="Genomic_DNA"/>
</dbReference>
<dbReference type="AlphaFoldDB" id="A0A1I0S5V3"/>